<name>A0A0V0QCF9_PSEPJ</name>
<dbReference type="EMBL" id="LDAU01000202">
    <property type="protein sequence ID" value="KRW99913.1"/>
    <property type="molecule type" value="Genomic_DNA"/>
</dbReference>
<evidence type="ECO:0000259" key="1">
    <source>
        <dbReference type="PROSITE" id="PS50127"/>
    </source>
</evidence>
<dbReference type="PANTHER" id="PTHR24067">
    <property type="entry name" value="UBIQUITIN-CONJUGATING ENZYME E2"/>
    <property type="match status" value="1"/>
</dbReference>
<evidence type="ECO:0000313" key="3">
    <source>
        <dbReference type="Proteomes" id="UP000054937"/>
    </source>
</evidence>
<dbReference type="InParanoid" id="A0A0V0QCF9"/>
<organism evidence="2 3">
    <name type="scientific">Pseudocohnilembus persalinus</name>
    <name type="common">Ciliate</name>
    <dbReference type="NCBI Taxonomy" id="266149"/>
    <lineage>
        <taxon>Eukaryota</taxon>
        <taxon>Sar</taxon>
        <taxon>Alveolata</taxon>
        <taxon>Ciliophora</taxon>
        <taxon>Intramacronucleata</taxon>
        <taxon>Oligohymenophorea</taxon>
        <taxon>Scuticociliatia</taxon>
        <taxon>Philasterida</taxon>
        <taxon>Pseudocohnilembidae</taxon>
        <taxon>Pseudocohnilembus</taxon>
    </lineage>
</organism>
<dbReference type="Gene3D" id="3.10.110.10">
    <property type="entry name" value="Ubiquitin Conjugating Enzyme"/>
    <property type="match status" value="1"/>
</dbReference>
<proteinExistence type="predicted"/>
<accession>A0A0V0QCF9</accession>
<dbReference type="AlphaFoldDB" id="A0A0V0QCF9"/>
<feature type="domain" description="UBC core" evidence="1">
    <location>
        <begin position="3"/>
        <end position="147"/>
    </location>
</feature>
<dbReference type="PROSITE" id="PS50127">
    <property type="entry name" value="UBC_2"/>
    <property type="match status" value="1"/>
</dbReference>
<protein>
    <submittedName>
        <fullName evidence="2">Ubiquitin-conjugating enzyme/RWD-like protein</fullName>
    </submittedName>
</protein>
<dbReference type="InterPro" id="IPR000608">
    <property type="entry name" value="UBC"/>
</dbReference>
<dbReference type="Pfam" id="PF00179">
    <property type="entry name" value="UQ_con"/>
    <property type="match status" value="1"/>
</dbReference>
<comment type="caution">
    <text evidence="2">The sequence shown here is derived from an EMBL/GenBank/DDBJ whole genome shotgun (WGS) entry which is preliminary data.</text>
</comment>
<keyword evidence="3" id="KW-1185">Reference proteome</keyword>
<dbReference type="SUPFAM" id="SSF54495">
    <property type="entry name" value="UBC-like"/>
    <property type="match status" value="1"/>
</dbReference>
<dbReference type="OrthoDB" id="283577at2759"/>
<dbReference type="InterPro" id="IPR050113">
    <property type="entry name" value="Ub_conjugating_enzyme"/>
</dbReference>
<dbReference type="InterPro" id="IPR016135">
    <property type="entry name" value="UBQ-conjugating_enzyme/RWD"/>
</dbReference>
<dbReference type="SMART" id="SM00212">
    <property type="entry name" value="UBCc"/>
    <property type="match status" value="1"/>
</dbReference>
<dbReference type="OMA" id="INDPQPD"/>
<reference evidence="2 3" key="1">
    <citation type="journal article" date="2015" name="Sci. Rep.">
        <title>Genome of the facultative scuticociliatosis pathogen Pseudocohnilembus persalinus provides insight into its virulence through horizontal gene transfer.</title>
        <authorList>
            <person name="Xiong J."/>
            <person name="Wang G."/>
            <person name="Cheng J."/>
            <person name="Tian M."/>
            <person name="Pan X."/>
            <person name="Warren A."/>
            <person name="Jiang C."/>
            <person name="Yuan D."/>
            <person name="Miao W."/>
        </authorList>
    </citation>
    <scope>NUCLEOTIDE SEQUENCE [LARGE SCALE GENOMIC DNA]</scope>
    <source>
        <strain evidence="2">36N120E</strain>
    </source>
</reference>
<gene>
    <name evidence="2" type="ORF">PPERSA_12589</name>
</gene>
<evidence type="ECO:0000313" key="2">
    <source>
        <dbReference type="EMBL" id="KRW99913.1"/>
    </source>
</evidence>
<dbReference type="Proteomes" id="UP000054937">
    <property type="component" value="Unassembled WGS sequence"/>
</dbReference>
<sequence>MANSVKRLQNELVQCQKIEDVEVTQDPNNQMIWNLLLNGPADTPYAGGKFKVVIEFPAQYPFKFPSFKFVTQMFHPNIDERGELCKEMIGESDWVPTKKVSSVIAILKGFFNTVNENAVNQQAWDLYNKDKQKYEQTVKEYTQKYAK</sequence>